<dbReference type="Gene3D" id="3.40.1260.10">
    <property type="entry name" value="DsrEFH-like"/>
    <property type="match status" value="1"/>
</dbReference>
<sequence>MNMKLLIIVTLVLLLSSVLNKSIAAEFTDGPIIFGYGKHTPVQQDIKPEKGAQLKVVFDVAKAGKDGEVNRGFNSVARFLNMHVANGIPAENIHLAIVVHGSASNEMLNNKMYLAKYGKDNPNIELISTLLKNKVEFIQCGQSAAYHKISNQDMIEGVDMALSAMTAHTILAAKGYSQNPF</sequence>
<dbReference type="PANTHER" id="PTHR37691:SF1">
    <property type="entry name" value="BLR3518 PROTEIN"/>
    <property type="match status" value="1"/>
</dbReference>
<dbReference type="InterPro" id="IPR003787">
    <property type="entry name" value="Sulphur_relay_DsrE/F-like"/>
</dbReference>
<dbReference type="EMBL" id="MSCH01000003">
    <property type="protein sequence ID" value="PQJ52610.1"/>
    <property type="molecule type" value="Genomic_DNA"/>
</dbReference>
<dbReference type="OrthoDB" id="7206705at2"/>
<dbReference type="Proteomes" id="UP000239007">
    <property type="component" value="Unassembled WGS sequence"/>
</dbReference>
<evidence type="ECO:0000313" key="3">
    <source>
        <dbReference type="Proteomes" id="UP000239007"/>
    </source>
</evidence>
<dbReference type="SUPFAM" id="SSF75169">
    <property type="entry name" value="DsrEFH-like"/>
    <property type="match status" value="1"/>
</dbReference>
<keyword evidence="3" id="KW-1185">Reference proteome</keyword>
<feature type="signal peptide" evidence="1">
    <location>
        <begin position="1"/>
        <end position="24"/>
    </location>
</feature>
<comment type="caution">
    <text evidence="2">The sequence shown here is derived from an EMBL/GenBank/DDBJ whole genome shotgun (WGS) entry which is preliminary data.</text>
</comment>
<accession>A0A2S7UTK6</accession>
<organism evidence="2 3">
    <name type="scientific">Psychrosphaera saromensis</name>
    <dbReference type="NCBI Taxonomy" id="716813"/>
    <lineage>
        <taxon>Bacteria</taxon>
        <taxon>Pseudomonadati</taxon>
        <taxon>Pseudomonadota</taxon>
        <taxon>Gammaproteobacteria</taxon>
        <taxon>Alteromonadales</taxon>
        <taxon>Pseudoalteromonadaceae</taxon>
        <taxon>Psychrosphaera</taxon>
    </lineage>
</organism>
<protein>
    <submittedName>
        <fullName evidence="2">Uncharacterized protein</fullName>
    </submittedName>
</protein>
<reference evidence="2 3" key="1">
    <citation type="submission" date="2016-12" db="EMBL/GenBank/DDBJ databases">
        <title>Diversity of luminous bacteria.</title>
        <authorList>
            <person name="Yoshizawa S."/>
            <person name="Kogure K."/>
        </authorList>
    </citation>
    <scope>NUCLEOTIDE SEQUENCE [LARGE SCALE GENOMIC DNA]</scope>
    <source>
        <strain evidence="2 3">SA4-48</strain>
    </source>
</reference>
<dbReference type="InterPro" id="IPR027396">
    <property type="entry name" value="DsrEFH-like"/>
</dbReference>
<proteinExistence type="predicted"/>
<keyword evidence="1" id="KW-0732">Signal</keyword>
<name>A0A2S7UTK6_9GAMM</name>
<gene>
    <name evidence="2" type="ORF">BTO11_02370</name>
</gene>
<evidence type="ECO:0000256" key="1">
    <source>
        <dbReference type="SAM" id="SignalP"/>
    </source>
</evidence>
<evidence type="ECO:0000313" key="2">
    <source>
        <dbReference type="EMBL" id="PQJ52610.1"/>
    </source>
</evidence>
<dbReference type="AlphaFoldDB" id="A0A2S7UTK6"/>
<dbReference type="Pfam" id="PF02635">
    <property type="entry name" value="DsrE"/>
    <property type="match status" value="1"/>
</dbReference>
<feature type="chain" id="PRO_5015605616" evidence="1">
    <location>
        <begin position="25"/>
        <end position="181"/>
    </location>
</feature>
<dbReference type="PANTHER" id="PTHR37691">
    <property type="entry name" value="BLR3518 PROTEIN"/>
    <property type="match status" value="1"/>
</dbReference>